<dbReference type="SUPFAM" id="SSF53448">
    <property type="entry name" value="Nucleotide-diphospho-sugar transferases"/>
    <property type="match status" value="1"/>
</dbReference>
<dbReference type="Pfam" id="PF22640">
    <property type="entry name" value="ManC_GMP_beta-helix"/>
    <property type="match status" value="1"/>
</dbReference>
<dbReference type="GO" id="GO:0005525">
    <property type="term" value="F:GTP binding"/>
    <property type="evidence" value="ECO:0007669"/>
    <property type="project" value="UniProtKB-KW"/>
</dbReference>
<dbReference type="CDD" id="cd02509">
    <property type="entry name" value="GDP-M1P_Guanylyltransferase"/>
    <property type="match status" value="1"/>
</dbReference>
<keyword evidence="13" id="KW-1185">Reference proteome</keyword>
<feature type="domain" description="MannoseP isomerase/GMP-like beta-helix" evidence="11">
    <location>
        <begin position="298"/>
        <end position="349"/>
    </location>
</feature>
<dbReference type="InterPro" id="IPR049577">
    <property type="entry name" value="GMPP_N"/>
</dbReference>
<evidence type="ECO:0000259" key="9">
    <source>
        <dbReference type="Pfam" id="PF00483"/>
    </source>
</evidence>
<evidence type="ECO:0000256" key="3">
    <source>
        <dbReference type="ARBA" id="ARBA00022679"/>
    </source>
</evidence>
<sequence length="472" mass="50753">MSQTIIPVILSGGSGTRLWPLSREQYPKQFLPLAGSRSLLQQTVERCLAAGLGTPILVGAEAHRFVLAEQFRDMGVTPRALVLEPAARNTAPAIAAATLLAREIDPDALLLVLPADHVIRDGAAWATAVGVAAKAAAQGHLVTFGIKAETPETGFGWIRPGVVLDGIEGAFKVDRFVEKPALPKAEELLREGCSWNSGMFLFAASAMLEELTRFEPALLSAVAASVAGRASDLDFVRLAADAFKSAPSVSIDDAVFARTGRAATVPCSIGWSDVGSWSALHEVVEKDGDGNATRGDVILRNCQGSYVRTDGVLTAVLGLSDVVVVATSDAILVAHKDAVQDVKGVVQKLKADSRKEAESRPRVYRPWGYYQSVHAGDRFQVKRITVKPGHKLSLQKHFHRAEHWIVVNGTALVTRDGEEILVRENESIYLPLGAVHRLENPGKVPLNLIEVQSGSYLGEDDIVRLEDTYGRA</sequence>
<proteinExistence type="inferred from homology"/>
<dbReference type="InterPro" id="IPR054566">
    <property type="entry name" value="ManC/GMP-like_b-helix"/>
</dbReference>
<dbReference type="NCBIfam" id="TIGR01479">
    <property type="entry name" value="GMP_PMI"/>
    <property type="match status" value="1"/>
</dbReference>
<dbReference type="Gene3D" id="3.90.550.10">
    <property type="entry name" value="Spore Coat Polysaccharide Biosynthesis Protein SpsA, Chain A"/>
    <property type="match status" value="1"/>
</dbReference>
<dbReference type="Pfam" id="PF00483">
    <property type="entry name" value="NTP_transferase"/>
    <property type="match status" value="1"/>
</dbReference>
<dbReference type="SUPFAM" id="SSF51182">
    <property type="entry name" value="RmlC-like cupins"/>
    <property type="match status" value="1"/>
</dbReference>
<evidence type="ECO:0000259" key="11">
    <source>
        <dbReference type="Pfam" id="PF22640"/>
    </source>
</evidence>
<dbReference type="InterPro" id="IPR001538">
    <property type="entry name" value="Man6P_isomerase-2_C"/>
</dbReference>
<evidence type="ECO:0000256" key="1">
    <source>
        <dbReference type="ARBA" id="ARBA00006115"/>
    </source>
</evidence>
<dbReference type="FunFam" id="2.60.120.10:FF:000032">
    <property type="entry name" value="Mannose-1-phosphate guanylyltransferase/mannose-6-phosphate isomerase"/>
    <property type="match status" value="1"/>
</dbReference>
<dbReference type="CDD" id="cd02213">
    <property type="entry name" value="cupin_PMI_typeII_C"/>
    <property type="match status" value="1"/>
</dbReference>
<keyword evidence="4 12" id="KW-0548">Nucleotidyltransferase</keyword>
<feature type="domain" description="Nucleotidyl transferase" evidence="9">
    <location>
        <begin position="7"/>
        <end position="287"/>
    </location>
</feature>
<evidence type="ECO:0000313" key="13">
    <source>
        <dbReference type="Proteomes" id="UP000234752"/>
    </source>
</evidence>
<evidence type="ECO:0000256" key="5">
    <source>
        <dbReference type="ARBA" id="ARBA00022741"/>
    </source>
</evidence>
<dbReference type="Gene3D" id="2.60.120.10">
    <property type="entry name" value="Jelly Rolls"/>
    <property type="match status" value="1"/>
</dbReference>
<dbReference type="Pfam" id="PF01050">
    <property type="entry name" value="MannoseP_isomer"/>
    <property type="match status" value="1"/>
</dbReference>
<dbReference type="InterPro" id="IPR051161">
    <property type="entry name" value="Mannose-6P_isomerase_type2"/>
</dbReference>
<evidence type="ECO:0000256" key="7">
    <source>
        <dbReference type="ARBA" id="ARBA00047343"/>
    </source>
</evidence>
<dbReference type="OrthoDB" id="9806359at2"/>
<dbReference type="PANTHER" id="PTHR46390">
    <property type="entry name" value="MANNOSE-1-PHOSPHATE GUANYLYLTRANSFERASE"/>
    <property type="match status" value="1"/>
</dbReference>
<dbReference type="InterPro" id="IPR011051">
    <property type="entry name" value="RmlC_Cupin_sf"/>
</dbReference>
<gene>
    <name evidence="12" type="ORF">C0V82_15660</name>
</gene>
<keyword evidence="3 12" id="KW-0808">Transferase</keyword>
<dbReference type="AlphaFoldDB" id="A0A2K9NGY0"/>
<dbReference type="InterPro" id="IPR029044">
    <property type="entry name" value="Nucleotide-diphossugar_trans"/>
</dbReference>
<dbReference type="KEGG" id="ncb:C0V82_15660"/>
<evidence type="ECO:0000259" key="10">
    <source>
        <dbReference type="Pfam" id="PF01050"/>
    </source>
</evidence>
<keyword evidence="12" id="KW-0413">Isomerase</keyword>
<dbReference type="EC" id="2.7.7.13" evidence="2"/>
<comment type="catalytic activity">
    <reaction evidence="7">
        <text>alpha-D-mannose 1-phosphate + GTP + H(+) = GDP-alpha-D-mannose + diphosphate</text>
        <dbReference type="Rhea" id="RHEA:15229"/>
        <dbReference type="ChEBI" id="CHEBI:15378"/>
        <dbReference type="ChEBI" id="CHEBI:33019"/>
        <dbReference type="ChEBI" id="CHEBI:37565"/>
        <dbReference type="ChEBI" id="CHEBI:57527"/>
        <dbReference type="ChEBI" id="CHEBI:58409"/>
        <dbReference type="EC" id="2.7.7.13"/>
    </reaction>
</comment>
<dbReference type="GO" id="GO:0016853">
    <property type="term" value="F:isomerase activity"/>
    <property type="evidence" value="ECO:0007669"/>
    <property type="project" value="UniProtKB-KW"/>
</dbReference>
<dbReference type="InterPro" id="IPR006375">
    <property type="entry name" value="Man1P_GuaTrfase/Man6P_Isoase"/>
</dbReference>
<keyword evidence="5" id="KW-0547">Nucleotide-binding</keyword>
<feature type="domain" description="Mannose-6-phosphate isomerase type II C-terminal" evidence="10">
    <location>
        <begin position="353"/>
        <end position="467"/>
    </location>
</feature>
<dbReference type="Proteomes" id="UP000234752">
    <property type="component" value="Chromosome eg_1"/>
</dbReference>
<dbReference type="GO" id="GO:0004475">
    <property type="term" value="F:mannose-1-phosphate guanylyltransferase (GTP) activity"/>
    <property type="evidence" value="ECO:0007669"/>
    <property type="project" value="UniProtKB-EC"/>
</dbReference>
<comment type="similarity">
    <text evidence="1 8">Belongs to the mannose-6-phosphate isomerase type 2 family.</text>
</comment>
<evidence type="ECO:0000313" key="12">
    <source>
        <dbReference type="EMBL" id="AUN31515.1"/>
    </source>
</evidence>
<organism evidence="12 13">
    <name type="scientific">Niveispirillum cyanobacteriorum</name>
    <dbReference type="NCBI Taxonomy" id="1612173"/>
    <lineage>
        <taxon>Bacteria</taxon>
        <taxon>Pseudomonadati</taxon>
        <taxon>Pseudomonadota</taxon>
        <taxon>Alphaproteobacteria</taxon>
        <taxon>Rhodospirillales</taxon>
        <taxon>Azospirillaceae</taxon>
        <taxon>Niveispirillum</taxon>
    </lineage>
</organism>
<dbReference type="GO" id="GO:0000271">
    <property type="term" value="P:polysaccharide biosynthetic process"/>
    <property type="evidence" value="ECO:0007669"/>
    <property type="project" value="InterPro"/>
</dbReference>
<evidence type="ECO:0000256" key="6">
    <source>
        <dbReference type="ARBA" id="ARBA00023134"/>
    </source>
</evidence>
<evidence type="ECO:0000256" key="8">
    <source>
        <dbReference type="RuleBase" id="RU004190"/>
    </source>
</evidence>
<dbReference type="GO" id="GO:0009298">
    <property type="term" value="P:GDP-mannose biosynthetic process"/>
    <property type="evidence" value="ECO:0007669"/>
    <property type="project" value="TreeGrafter"/>
</dbReference>
<dbReference type="InterPro" id="IPR005835">
    <property type="entry name" value="NTP_transferase_dom"/>
</dbReference>
<dbReference type="RefSeq" id="WP_102113092.1">
    <property type="nucleotide sequence ID" value="NZ_BMGN01000005.1"/>
</dbReference>
<evidence type="ECO:0000256" key="2">
    <source>
        <dbReference type="ARBA" id="ARBA00012387"/>
    </source>
</evidence>
<dbReference type="FunFam" id="3.90.550.10:FF:000046">
    <property type="entry name" value="Mannose-1-phosphate guanylyltransferase (GDP)"/>
    <property type="match status" value="1"/>
</dbReference>
<accession>A0A2K9NGY0</accession>
<dbReference type="EMBL" id="CP025611">
    <property type="protein sequence ID" value="AUN31515.1"/>
    <property type="molecule type" value="Genomic_DNA"/>
</dbReference>
<dbReference type="PANTHER" id="PTHR46390:SF1">
    <property type="entry name" value="MANNOSE-1-PHOSPHATE GUANYLYLTRANSFERASE"/>
    <property type="match status" value="1"/>
</dbReference>
<dbReference type="InterPro" id="IPR014710">
    <property type="entry name" value="RmlC-like_jellyroll"/>
</dbReference>
<keyword evidence="6" id="KW-0342">GTP-binding</keyword>
<name>A0A2K9NGY0_9PROT</name>
<reference evidence="12 13" key="1">
    <citation type="submission" date="2017-12" db="EMBL/GenBank/DDBJ databases">
        <title>Genomes of bacteria within cyanobacterial aggregates.</title>
        <authorList>
            <person name="Cai H."/>
        </authorList>
    </citation>
    <scope>NUCLEOTIDE SEQUENCE [LARGE SCALE GENOMIC DNA]</scope>
    <source>
        <strain evidence="12 13">TH16</strain>
    </source>
</reference>
<protein>
    <recommendedName>
        <fullName evidence="2">mannose-1-phosphate guanylyltransferase</fullName>
        <ecNumber evidence="2">2.7.7.13</ecNumber>
    </recommendedName>
</protein>
<evidence type="ECO:0000256" key="4">
    <source>
        <dbReference type="ARBA" id="ARBA00022695"/>
    </source>
</evidence>